<keyword evidence="6" id="KW-1185">Reference proteome</keyword>
<gene>
    <name evidence="5" type="ordered locus">Geob_3540</name>
</gene>
<evidence type="ECO:0000259" key="4">
    <source>
        <dbReference type="Pfam" id="PF00849"/>
    </source>
</evidence>
<dbReference type="HOGENOM" id="CLU_016902_4_4_7"/>
<evidence type="ECO:0000256" key="1">
    <source>
        <dbReference type="ARBA" id="ARBA00010876"/>
    </source>
</evidence>
<reference evidence="5 6" key="1">
    <citation type="submission" date="2009-01" db="EMBL/GenBank/DDBJ databases">
        <title>Complete sequence of Geobacter sp. FRC-32.</title>
        <authorList>
            <consortium name="US DOE Joint Genome Institute"/>
            <person name="Lucas S."/>
            <person name="Copeland A."/>
            <person name="Lapidus A."/>
            <person name="Glavina del Rio T."/>
            <person name="Dalin E."/>
            <person name="Tice H."/>
            <person name="Bruce D."/>
            <person name="Goodwin L."/>
            <person name="Pitluck S."/>
            <person name="Saunders E."/>
            <person name="Brettin T."/>
            <person name="Detter J.C."/>
            <person name="Han C."/>
            <person name="Larimer F."/>
            <person name="Land M."/>
            <person name="Hauser L."/>
            <person name="Kyrpides N."/>
            <person name="Ovchinnikova G."/>
            <person name="Kostka J."/>
            <person name="Richardson P."/>
        </authorList>
    </citation>
    <scope>NUCLEOTIDE SEQUENCE [LARGE SCALE GENOMIC DNA]</scope>
    <source>
        <strain evidence="6">DSM 22248 / JCM 15807 / FRC-32</strain>
    </source>
</reference>
<dbReference type="SUPFAM" id="SSF55174">
    <property type="entry name" value="Alpha-L RNA-binding motif"/>
    <property type="match status" value="1"/>
</dbReference>
<dbReference type="Gene3D" id="3.30.2350.10">
    <property type="entry name" value="Pseudouridine synthase"/>
    <property type="match status" value="1"/>
</dbReference>
<dbReference type="PROSITE" id="PS01129">
    <property type="entry name" value="PSI_RLU"/>
    <property type="match status" value="1"/>
</dbReference>
<protein>
    <submittedName>
        <fullName evidence="5">RNA pseudouridine synthase, RluA family</fullName>
    </submittedName>
</protein>
<dbReference type="InterPro" id="IPR020103">
    <property type="entry name" value="PsdUridine_synth_cat_dom_sf"/>
</dbReference>
<dbReference type="EMBL" id="CP001390">
    <property type="protein sequence ID" value="ACM21881.1"/>
    <property type="molecule type" value="Genomic_DNA"/>
</dbReference>
<dbReference type="KEGG" id="geo:Geob_3540"/>
<dbReference type="Proteomes" id="UP000007721">
    <property type="component" value="Chromosome"/>
</dbReference>
<feature type="domain" description="Pseudouridine synthase RsuA/RluA-like" evidence="4">
    <location>
        <begin position="87"/>
        <end position="222"/>
    </location>
</feature>
<comment type="similarity">
    <text evidence="1">Belongs to the pseudouridine synthase RluA family.</text>
</comment>
<dbReference type="PROSITE" id="PS50889">
    <property type="entry name" value="S4"/>
    <property type="match status" value="1"/>
</dbReference>
<dbReference type="InterPro" id="IPR036986">
    <property type="entry name" value="S4_RNA-bd_sf"/>
</dbReference>
<name>B9M693_GEODF</name>
<keyword evidence="3" id="KW-0694">RNA-binding</keyword>
<accession>B9M693</accession>
<dbReference type="Pfam" id="PF00849">
    <property type="entry name" value="PseudoU_synth_2"/>
    <property type="match status" value="1"/>
</dbReference>
<dbReference type="PANTHER" id="PTHR21600">
    <property type="entry name" value="MITOCHONDRIAL RNA PSEUDOURIDINE SYNTHASE"/>
    <property type="match status" value="1"/>
</dbReference>
<evidence type="ECO:0000313" key="6">
    <source>
        <dbReference type="Proteomes" id="UP000007721"/>
    </source>
</evidence>
<dbReference type="STRING" id="316067.Geob_3540"/>
<dbReference type="PANTHER" id="PTHR21600:SF44">
    <property type="entry name" value="RIBOSOMAL LARGE SUBUNIT PSEUDOURIDINE SYNTHASE D"/>
    <property type="match status" value="1"/>
</dbReference>
<evidence type="ECO:0000256" key="3">
    <source>
        <dbReference type="PROSITE-ProRule" id="PRU00182"/>
    </source>
</evidence>
<dbReference type="InterPro" id="IPR050188">
    <property type="entry name" value="RluA_PseudoU_synthase"/>
</dbReference>
<dbReference type="Gene3D" id="3.10.290.10">
    <property type="entry name" value="RNA-binding S4 domain"/>
    <property type="match status" value="1"/>
</dbReference>
<dbReference type="GO" id="GO:0000455">
    <property type="term" value="P:enzyme-directed rRNA pseudouridine synthesis"/>
    <property type="evidence" value="ECO:0007669"/>
    <property type="project" value="TreeGrafter"/>
</dbReference>
<dbReference type="GO" id="GO:0009982">
    <property type="term" value="F:pseudouridine synthase activity"/>
    <property type="evidence" value="ECO:0007669"/>
    <property type="project" value="InterPro"/>
</dbReference>
<sequence length="296" mass="32416">MLEFKVSAADHCRQLEGFLHVILPDASPSYVRKLASSVHVRVNDHPAESSSVLCLEDVITIKESGKTKALLRSVRPDLEILFEDTWIVVFNKPPGLPMHRAAEVDDVNLVDVGSRLLNRRDGGNGKLRPVNRLDRGTSGAVILAKSSTAAGMFGRQLKEDGLDKLYLAIVDGRLQGEGTITVPLGGKEAETRYKTLFNGLRHALVAVYPITGRMHQIRLHFKSIGHPICGDVRYGGSILNELRGHALHSFRSSIIHPATGESVKVFAPLPEDFLQVVKSIAGEEYIPILQALSDLP</sequence>
<dbReference type="CDD" id="cd02869">
    <property type="entry name" value="PseudoU_synth_RluA_like"/>
    <property type="match status" value="1"/>
</dbReference>
<organism evidence="5 6">
    <name type="scientific">Geotalea daltonii (strain DSM 22248 / JCM 15807 / FRC-32)</name>
    <name type="common">Geobacter daltonii</name>
    <dbReference type="NCBI Taxonomy" id="316067"/>
    <lineage>
        <taxon>Bacteria</taxon>
        <taxon>Pseudomonadati</taxon>
        <taxon>Thermodesulfobacteriota</taxon>
        <taxon>Desulfuromonadia</taxon>
        <taxon>Geobacterales</taxon>
        <taxon>Geobacteraceae</taxon>
        <taxon>Geotalea</taxon>
    </lineage>
</organism>
<dbReference type="InterPro" id="IPR006224">
    <property type="entry name" value="PsdUridine_synth_RluA-like_CS"/>
</dbReference>
<evidence type="ECO:0000256" key="2">
    <source>
        <dbReference type="ARBA" id="ARBA00023235"/>
    </source>
</evidence>
<dbReference type="OrthoDB" id="128480at2"/>
<dbReference type="eggNOG" id="COG0564">
    <property type="taxonomic scope" value="Bacteria"/>
</dbReference>
<dbReference type="GO" id="GO:0140098">
    <property type="term" value="F:catalytic activity, acting on RNA"/>
    <property type="evidence" value="ECO:0007669"/>
    <property type="project" value="UniProtKB-ARBA"/>
</dbReference>
<dbReference type="InterPro" id="IPR006145">
    <property type="entry name" value="PsdUridine_synth_RsuA/RluA"/>
</dbReference>
<proteinExistence type="inferred from homology"/>
<keyword evidence="2" id="KW-0413">Isomerase</keyword>
<dbReference type="GO" id="GO:0003723">
    <property type="term" value="F:RNA binding"/>
    <property type="evidence" value="ECO:0007669"/>
    <property type="project" value="UniProtKB-KW"/>
</dbReference>
<dbReference type="SUPFAM" id="SSF55120">
    <property type="entry name" value="Pseudouridine synthase"/>
    <property type="match status" value="1"/>
</dbReference>
<dbReference type="AlphaFoldDB" id="B9M693"/>
<evidence type="ECO:0000313" key="5">
    <source>
        <dbReference type="EMBL" id="ACM21881.1"/>
    </source>
</evidence>
<dbReference type="RefSeq" id="WP_012648609.1">
    <property type="nucleotide sequence ID" value="NC_011979.1"/>
</dbReference>